<sequence>MMDPSVNVILTYVCPNKCRYCFAPNYISSQKNIRFMSLHNFRLITNFLKKSNLTNIRLLGGEPLIHPNIDQILDEIEQDDFFEIISIFTSGVFPSSLVERLNNEKIILVINLNHQKDYSRDNYNRFMKNIEKMSNKGIR</sequence>
<protein>
    <recommendedName>
        <fullName evidence="5">Radical SAM core domain-containing protein</fullName>
    </recommendedName>
</protein>
<dbReference type="InterPro" id="IPR007197">
    <property type="entry name" value="rSAM"/>
</dbReference>
<dbReference type="CDD" id="cd01335">
    <property type="entry name" value="Radical_SAM"/>
    <property type="match status" value="1"/>
</dbReference>
<name>X0TCR8_9ZZZZ</name>
<organism evidence="6">
    <name type="scientific">marine sediment metagenome</name>
    <dbReference type="NCBI Taxonomy" id="412755"/>
    <lineage>
        <taxon>unclassified sequences</taxon>
        <taxon>metagenomes</taxon>
        <taxon>ecological metagenomes</taxon>
    </lineage>
</organism>
<dbReference type="AlphaFoldDB" id="X0TCR8"/>
<gene>
    <name evidence="6" type="ORF">S01H1_25616</name>
</gene>
<comment type="caution">
    <text evidence="6">The sequence shown here is derived from an EMBL/GenBank/DDBJ whole genome shotgun (WGS) entry which is preliminary data.</text>
</comment>
<dbReference type="SUPFAM" id="SSF102114">
    <property type="entry name" value="Radical SAM enzymes"/>
    <property type="match status" value="1"/>
</dbReference>
<feature type="domain" description="Radical SAM core" evidence="5">
    <location>
        <begin position="1"/>
        <end position="139"/>
    </location>
</feature>
<keyword evidence="1" id="KW-0949">S-adenosyl-L-methionine</keyword>
<dbReference type="PANTHER" id="PTHR11228">
    <property type="entry name" value="RADICAL SAM DOMAIN PROTEIN"/>
    <property type="match status" value="1"/>
</dbReference>
<reference evidence="6" key="1">
    <citation type="journal article" date="2014" name="Front. Microbiol.">
        <title>High frequency of phylogenetically diverse reductive dehalogenase-homologous genes in deep subseafloor sedimentary metagenomes.</title>
        <authorList>
            <person name="Kawai M."/>
            <person name="Futagami T."/>
            <person name="Toyoda A."/>
            <person name="Takaki Y."/>
            <person name="Nishi S."/>
            <person name="Hori S."/>
            <person name="Arai W."/>
            <person name="Tsubouchi T."/>
            <person name="Morono Y."/>
            <person name="Uchiyama I."/>
            <person name="Ito T."/>
            <person name="Fujiyama A."/>
            <person name="Inagaki F."/>
            <person name="Takami H."/>
        </authorList>
    </citation>
    <scope>NUCLEOTIDE SEQUENCE</scope>
    <source>
        <strain evidence="6">Expedition CK06-06</strain>
    </source>
</reference>
<dbReference type="InterPro" id="IPR013785">
    <property type="entry name" value="Aldolase_TIM"/>
</dbReference>
<dbReference type="InterPro" id="IPR050377">
    <property type="entry name" value="Radical_SAM_PqqE_MftC-like"/>
</dbReference>
<evidence type="ECO:0000259" key="5">
    <source>
        <dbReference type="PROSITE" id="PS51918"/>
    </source>
</evidence>
<dbReference type="Gene3D" id="3.20.20.70">
    <property type="entry name" value="Aldolase class I"/>
    <property type="match status" value="1"/>
</dbReference>
<evidence type="ECO:0000313" key="6">
    <source>
        <dbReference type="EMBL" id="GAF90989.1"/>
    </source>
</evidence>
<dbReference type="EMBL" id="BARS01015484">
    <property type="protein sequence ID" value="GAF90989.1"/>
    <property type="molecule type" value="Genomic_DNA"/>
</dbReference>
<dbReference type="GO" id="GO:0003824">
    <property type="term" value="F:catalytic activity"/>
    <property type="evidence" value="ECO:0007669"/>
    <property type="project" value="InterPro"/>
</dbReference>
<dbReference type="PANTHER" id="PTHR11228:SF7">
    <property type="entry name" value="PQQA PEPTIDE CYCLASE"/>
    <property type="match status" value="1"/>
</dbReference>
<dbReference type="InterPro" id="IPR058240">
    <property type="entry name" value="rSAM_sf"/>
</dbReference>
<dbReference type="GO" id="GO:0046872">
    <property type="term" value="F:metal ion binding"/>
    <property type="evidence" value="ECO:0007669"/>
    <property type="project" value="UniProtKB-KW"/>
</dbReference>
<proteinExistence type="predicted"/>
<dbReference type="Pfam" id="PF04055">
    <property type="entry name" value="Radical_SAM"/>
    <property type="match status" value="1"/>
</dbReference>
<keyword evidence="2" id="KW-0479">Metal-binding</keyword>
<dbReference type="PROSITE" id="PS51918">
    <property type="entry name" value="RADICAL_SAM"/>
    <property type="match status" value="1"/>
</dbReference>
<evidence type="ECO:0000256" key="1">
    <source>
        <dbReference type="ARBA" id="ARBA00022691"/>
    </source>
</evidence>
<dbReference type="SFLD" id="SFLDS00029">
    <property type="entry name" value="Radical_SAM"/>
    <property type="match status" value="1"/>
</dbReference>
<keyword evidence="4" id="KW-0411">Iron-sulfur</keyword>
<feature type="non-terminal residue" evidence="6">
    <location>
        <position position="139"/>
    </location>
</feature>
<evidence type="ECO:0000256" key="3">
    <source>
        <dbReference type="ARBA" id="ARBA00023004"/>
    </source>
</evidence>
<evidence type="ECO:0000256" key="2">
    <source>
        <dbReference type="ARBA" id="ARBA00022723"/>
    </source>
</evidence>
<keyword evidence="3" id="KW-0408">Iron</keyword>
<dbReference type="GO" id="GO:0051536">
    <property type="term" value="F:iron-sulfur cluster binding"/>
    <property type="evidence" value="ECO:0007669"/>
    <property type="project" value="UniProtKB-KW"/>
</dbReference>
<evidence type="ECO:0000256" key="4">
    <source>
        <dbReference type="ARBA" id="ARBA00023014"/>
    </source>
</evidence>
<accession>X0TCR8</accession>
<dbReference type="SFLD" id="SFLDG01067">
    <property type="entry name" value="SPASM/twitch_domain_containing"/>
    <property type="match status" value="1"/>
</dbReference>